<name>A0A1V0TVL0_9ACTN</name>
<dbReference type="STRING" id="553510.B1H19_24775"/>
<evidence type="ECO:0000313" key="2">
    <source>
        <dbReference type="EMBL" id="ARF56957.1"/>
    </source>
</evidence>
<accession>A0A1V0TVL0</accession>
<evidence type="ECO:0000313" key="3">
    <source>
        <dbReference type="Proteomes" id="UP000192726"/>
    </source>
</evidence>
<reference evidence="2 3" key="1">
    <citation type="submission" date="2017-04" db="EMBL/GenBank/DDBJ databases">
        <title>Complete Genome Sequence of Streptomyces gilvosporeus F607, a Capable Producer of Natamycin.</title>
        <authorList>
            <person name="Zong G."/>
            <person name="Zhong C."/>
            <person name="Fu J."/>
            <person name="Qin R."/>
            <person name="Cao G."/>
        </authorList>
    </citation>
    <scope>NUCLEOTIDE SEQUENCE [LARGE SCALE GENOMIC DNA]</scope>
    <source>
        <strain evidence="2 3">F607</strain>
    </source>
</reference>
<dbReference type="AlphaFoldDB" id="A0A1V0TVL0"/>
<gene>
    <name evidence="2" type="ORF">B1H19_24775</name>
</gene>
<evidence type="ECO:0000259" key="1">
    <source>
        <dbReference type="Pfam" id="PF19054"/>
    </source>
</evidence>
<dbReference type="KEGG" id="sgv:B1H19_24775"/>
<protein>
    <recommendedName>
        <fullName evidence="1">DUF5753 domain-containing protein</fullName>
    </recommendedName>
</protein>
<feature type="domain" description="DUF5753" evidence="1">
    <location>
        <begin position="1"/>
        <end position="101"/>
    </location>
</feature>
<dbReference type="Proteomes" id="UP000192726">
    <property type="component" value="Chromosome"/>
</dbReference>
<dbReference type="InterPro" id="IPR043917">
    <property type="entry name" value="DUF5753"/>
</dbReference>
<organism evidence="2 3">
    <name type="scientific">Streptomyces gilvosporeus</name>
    <dbReference type="NCBI Taxonomy" id="553510"/>
    <lineage>
        <taxon>Bacteria</taxon>
        <taxon>Bacillati</taxon>
        <taxon>Actinomycetota</taxon>
        <taxon>Actinomycetes</taxon>
        <taxon>Kitasatosporales</taxon>
        <taxon>Streptomycetaceae</taxon>
        <taxon>Streptomyces</taxon>
    </lineage>
</organism>
<keyword evidence="3" id="KW-1185">Reference proteome</keyword>
<dbReference type="EMBL" id="CP020569">
    <property type="protein sequence ID" value="ARF56957.1"/>
    <property type="molecule type" value="Genomic_DNA"/>
</dbReference>
<proteinExistence type="predicted"/>
<dbReference type="Pfam" id="PF19054">
    <property type="entry name" value="DUF5753"/>
    <property type="match status" value="1"/>
</dbReference>
<sequence length="114" mass="12765">MWEAALLARICPPVVLAAQLDRLLGVMNLDSVELGIVPLHAALDISPGNDFYILDDRVATVEEWHAEYWLEDADSIDTYLKVWHTLRESAACGAEAQNVINRARRQLGCSPSRY</sequence>